<keyword evidence="2" id="KW-1185">Reference proteome</keyword>
<sequence length="147" mass="16143">MVLAASSLLWGSGHTRQGGSVGLRGLSWHATPDACAVVLVATRITGRNVHMGSKEWDSSVRCEGCTRLHTSSQQLALLTVACITILESPSLAYIDPHWRQLFIPEASRRHRHRSIGLSGVFFHSLITRRKFKCVKQRIGQVSTGPVS</sequence>
<proteinExistence type="predicted"/>
<name>A0A319CC24_9EURO</name>
<dbReference type="Proteomes" id="UP000248340">
    <property type="component" value="Unassembled WGS sequence"/>
</dbReference>
<gene>
    <name evidence="1" type="ORF">BO82DRAFT_93407</name>
</gene>
<organism evidence="1 2">
    <name type="scientific">Aspergillus uvarum CBS 121591</name>
    <dbReference type="NCBI Taxonomy" id="1448315"/>
    <lineage>
        <taxon>Eukaryota</taxon>
        <taxon>Fungi</taxon>
        <taxon>Dikarya</taxon>
        <taxon>Ascomycota</taxon>
        <taxon>Pezizomycotina</taxon>
        <taxon>Eurotiomycetes</taxon>
        <taxon>Eurotiomycetidae</taxon>
        <taxon>Eurotiales</taxon>
        <taxon>Aspergillaceae</taxon>
        <taxon>Aspergillus</taxon>
        <taxon>Aspergillus subgen. Circumdati</taxon>
    </lineage>
</organism>
<accession>A0A319CC24</accession>
<reference evidence="1 2" key="1">
    <citation type="submission" date="2016-12" db="EMBL/GenBank/DDBJ databases">
        <title>The genomes of Aspergillus section Nigri reveals drivers in fungal speciation.</title>
        <authorList>
            <consortium name="DOE Joint Genome Institute"/>
            <person name="Vesth T.C."/>
            <person name="Nybo J."/>
            <person name="Theobald S."/>
            <person name="Brandl J."/>
            <person name="Frisvad J.C."/>
            <person name="Nielsen K.F."/>
            <person name="Lyhne E.K."/>
            <person name="Kogle M.E."/>
            <person name="Kuo A."/>
            <person name="Riley R."/>
            <person name="Clum A."/>
            <person name="Nolan M."/>
            <person name="Lipzen A."/>
            <person name="Salamov A."/>
            <person name="Henrissat B."/>
            <person name="Wiebenga A."/>
            <person name="De Vries R.P."/>
            <person name="Grigoriev I.V."/>
            <person name="Mortensen U.H."/>
            <person name="Andersen M.R."/>
            <person name="Baker S.E."/>
        </authorList>
    </citation>
    <scope>NUCLEOTIDE SEQUENCE [LARGE SCALE GENOMIC DNA]</scope>
    <source>
        <strain evidence="1 2">CBS 121591</strain>
    </source>
</reference>
<dbReference type="VEuPathDB" id="FungiDB:BO82DRAFT_93407"/>
<evidence type="ECO:0000313" key="2">
    <source>
        <dbReference type="Proteomes" id="UP000248340"/>
    </source>
</evidence>
<protein>
    <submittedName>
        <fullName evidence="1">Uncharacterized protein</fullName>
    </submittedName>
</protein>
<dbReference type="EMBL" id="KZ821703">
    <property type="protein sequence ID" value="PYH81311.1"/>
    <property type="molecule type" value="Genomic_DNA"/>
</dbReference>
<dbReference type="GeneID" id="37144406"/>
<dbReference type="RefSeq" id="XP_025491511.1">
    <property type="nucleotide sequence ID" value="XM_025641664.1"/>
</dbReference>
<evidence type="ECO:0000313" key="1">
    <source>
        <dbReference type="EMBL" id="PYH81311.1"/>
    </source>
</evidence>
<dbReference type="AlphaFoldDB" id="A0A319CC24"/>